<gene>
    <name evidence="2" type="primary">Int-Tn_6</name>
    <name evidence="3" type="synonym">int_1</name>
    <name evidence="2" type="ORF">NCTC13307_02927</name>
    <name evidence="3" type="ORF">SAMEA1402399_00523</name>
</gene>
<evidence type="ECO:0000313" key="3">
    <source>
        <dbReference type="EMBL" id="VFD29478.1"/>
    </source>
</evidence>
<reference evidence="3 4" key="2">
    <citation type="submission" date="2019-02" db="EMBL/GenBank/DDBJ databases">
        <authorList>
            <consortium name="Pathogen Informatics"/>
        </authorList>
    </citation>
    <scope>NUCLEOTIDE SEQUENCE [LARGE SCALE GENOMIC DNA]</scope>
    <source>
        <strain evidence="4">clo34</strain>
        <strain evidence="3">Clo34</strain>
    </source>
</reference>
<dbReference type="Pfam" id="PF02920">
    <property type="entry name" value="Integrase_DNA"/>
    <property type="match status" value="1"/>
</dbReference>
<dbReference type="GO" id="GO:0003677">
    <property type="term" value="F:DNA binding"/>
    <property type="evidence" value="ECO:0007669"/>
    <property type="project" value="InterPro"/>
</dbReference>
<reference evidence="2" key="1">
    <citation type="submission" date="2018-06" db="EMBL/GenBank/DDBJ databases">
        <authorList>
            <consortium name="Pathogen Informatics"/>
            <person name="Doyle S."/>
        </authorList>
    </citation>
    <scope>NUCLEOTIDE SEQUENCE</scope>
    <source>
        <strain evidence="2">NCTC13307</strain>
    </source>
</reference>
<evidence type="ECO:0000313" key="4">
    <source>
        <dbReference type="Proteomes" id="UP000411588"/>
    </source>
</evidence>
<name>A0A381IDC8_CLODI</name>
<sequence length="117" mass="13889">MSTEKRRDNKDRILRTGESQRKDGRYAYKYVYSFGKAQFVYSWKLVPTDKPPKGKRDDISLRDKEKAIQNDLDDSIDTIGKKMTVCQLYAKKNVLRKNIRLNTKKGRHYLMKILNKE</sequence>
<dbReference type="EMBL" id="CAADAN010000001">
    <property type="protein sequence ID" value="VFD29478.1"/>
    <property type="molecule type" value="Genomic_DNA"/>
</dbReference>
<accession>A0A381IDC8</accession>
<dbReference type="Proteomes" id="UP000411588">
    <property type="component" value="Unassembled WGS sequence"/>
</dbReference>
<dbReference type="SUPFAM" id="SSF54171">
    <property type="entry name" value="DNA-binding domain"/>
    <property type="match status" value="1"/>
</dbReference>
<dbReference type="GO" id="GO:0008907">
    <property type="term" value="F:integrase activity"/>
    <property type="evidence" value="ECO:0007669"/>
    <property type="project" value="InterPro"/>
</dbReference>
<dbReference type="Gene3D" id="3.30.160.60">
    <property type="entry name" value="Classic Zinc Finger"/>
    <property type="match status" value="1"/>
</dbReference>
<protein>
    <submittedName>
        <fullName evidence="2 3">Integrase</fullName>
    </submittedName>
</protein>
<evidence type="ECO:0000259" key="1">
    <source>
        <dbReference type="Pfam" id="PF02920"/>
    </source>
</evidence>
<feature type="domain" description="Integrase Tn916-type N-terminal DNA binding" evidence="1">
    <location>
        <begin position="3"/>
        <end position="72"/>
    </location>
</feature>
<evidence type="ECO:0000313" key="2">
    <source>
        <dbReference type="EMBL" id="SUY25569.1"/>
    </source>
</evidence>
<dbReference type="InterPro" id="IPR004191">
    <property type="entry name" value="Integrase_Tn916-type_DNA-bd_N"/>
</dbReference>
<proteinExistence type="predicted"/>
<dbReference type="AlphaFoldDB" id="A0A381IDC8"/>
<dbReference type="EMBL" id="UFWD01000001">
    <property type="protein sequence ID" value="SUY25569.1"/>
    <property type="molecule type" value="Genomic_DNA"/>
</dbReference>
<organism evidence="2">
    <name type="scientific">Clostridioides difficile</name>
    <name type="common">Peptoclostridium difficile</name>
    <dbReference type="NCBI Taxonomy" id="1496"/>
    <lineage>
        <taxon>Bacteria</taxon>
        <taxon>Bacillati</taxon>
        <taxon>Bacillota</taxon>
        <taxon>Clostridia</taxon>
        <taxon>Peptostreptococcales</taxon>
        <taxon>Peptostreptococcaceae</taxon>
        <taxon>Clostridioides</taxon>
    </lineage>
</organism>
<dbReference type="InterPro" id="IPR016177">
    <property type="entry name" value="DNA-bd_dom_sf"/>
</dbReference>